<feature type="transmembrane region" description="Helical" evidence="8">
    <location>
        <begin position="126"/>
        <end position="145"/>
    </location>
</feature>
<dbReference type="PANTHER" id="PTHR48022:SF79">
    <property type="entry name" value="LACTOSE PERMEASE, PUTATIVE (AFU_ORTHOLOGUE AFUA_6G01860)-RELATED"/>
    <property type="match status" value="1"/>
</dbReference>
<dbReference type="Proteomes" id="UP000800036">
    <property type="component" value="Unassembled WGS sequence"/>
</dbReference>
<evidence type="ECO:0000256" key="3">
    <source>
        <dbReference type="ARBA" id="ARBA00022448"/>
    </source>
</evidence>
<dbReference type="FunFam" id="1.20.1250.20:FF:000134">
    <property type="entry name" value="MFS sugar transporter protein"/>
    <property type="match status" value="1"/>
</dbReference>
<evidence type="ECO:0000313" key="10">
    <source>
        <dbReference type="EMBL" id="KAF1976630.1"/>
    </source>
</evidence>
<dbReference type="PROSITE" id="PS50850">
    <property type="entry name" value="MFS"/>
    <property type="match status" value="1"/>
</dbReference>
<dbReference type="SUPFAM" id="SSF103473">
    <property type="entry name" value="MFS general substrate transporter"/>
    <property type="match status" value="1"/>
</dbReference>
<evidence type="ECO:0000256" key="8">
    <source>
        <dbReference type="SAM" id="Phobius"/>
    </source>
</evidence>
<sequence length="568" mass="62964">MAEAEQIRSFGHDPTIHEKAAIHVEEVVVQRITEENLQKESAKALKFWSNTGLRITLIMLIQLCNQSGYGVDWAVIGGLNAFDSWHEYFGFGTSGSTFATLNALMRIGTIVGSPFLASSDVIGRRGTMFVGNVLTILAALLQGLATNLPMFMAGRFILGFGSTLVASCSPQYMAEIAPVHLRGRLVGIMGATFHIGSIIMDAALIGFSQMKGNNAWRIPLILEAVFPAIVVVLIYFTIPESPRYLVKKGRVQEAREVIAKYQTTSQSTSEPIVGMVIGQIEESLESTRTGLKQSWNFGVFFTKVVRYRLLVLILYSAFQSWNGGGIVSYYLTPALETIGIHDEIPQLGINLGLVITYTIFTLLGSWIIDFWKRRTLIFAGLITIIAMQTCATITSWRYNVSPSKATASLTILWMFMFQCFSATFIATMHNLYPVEVLSLPLRAKGMGLYGLIQGACGVVEAYGISIGIQKVGYKIWVVYIAYNTIQLGLSYFIFPETANLSLEEIDSVFETPGVKPVKMSLLIQKGKEEQAKMEREAQEENEHGVVEERRVHTADRTPCYQDREACVV</sequence>
<dbReference type="OrthoDB" id="65569at2759"/>
<keyword evidence="4 8" id="KW-0812">Transmembrane</keyword>
<feature type="domain" description="Major facilitator superfamily (MFS) profile" evidence="9">
    <location>
        <begin position="58"/>
        <end position="498"/>
    </location>
</feature>
<evidence type="ECO:0000259" key="9">
    <source>
        <dbReference type="PROSITE" id="PS50850"/>
    </source>
</evidence>
<evidence type="ECO:0000256" key="2">
    <source>
        <dbReference type="ARBA" id="ARBA00010992"/>
    </source>
</evidence>
<feature type="transmembrane region" description="Helical" evidence="8">
    <location>
        <begin position="185"/>
        <end position="206"/>
    </location>
</feature>
<evidence type="ECO:0000256" key="7">
    <source>
        <dbReference type="SAM" id="MobiDB-lite"/>
    </source>
</evidence>
<feature type="region of interest" description="Disordered" evidence="7">
    <location>
        <begin position="533"/>
        <end position="552"/>
    </location>
</feature>
<dbReference type="Gene3D" id="1.20.1250.20">
    <property type="entry name" value="MFS general substrate transporter like domains"/>
    <property type="match status" value="1"/>
</dbReference>
<keyword evidence="5 8" id="KW-1133">Transmembrane helix</keyword>
<dbReference type="Pfam" id="PF00083">
    <property type="entry name" value="Sugar_tr"/>
    <property type="match status" value="1"/>
</dbReference>
<dbReference type="InterPro" id="IPR005828">
    <property type="entry name" value="MFS_sugar_transport-like"/>
</dbReference>
<feature type="transmembrane region" description="Helical" evidence="8">
    <location>
        <begin position="446"/>
        <end position="469"/>
    </location>
</feature>
<keyword evidence="11" id="KW-1185">Reference proteome</keyword>
<feature type="transmembrane region" description="Helical" evidence="8">
    <location>
        <begin position="351"/>
        <end position="368"/>
    </location>
</feature>
<proteinExistence type="inferred from homology"/>
<dbReference type="GO" id="GO:0005351">
    <property type="term" value="F:carbohydrate:proton symporter activity"/>
    <property type="evidence" value="ECO:0007669"/>
    <property type="project" value="TreeGrafter"/>
</dbReference>
<evidence type="ECO:0000256" key="1">
    <source>
        <dbReference type="ARBA" id="ARBA00004141"/>
    </source>
</evidence>
<accession>A0A6A5VJ25</accession>
<keyword evidence="6 8" id="KW-0472">Membrane</keyword>
<protein>
    <submittedName>
        <fullName evidence="10">MFS general substrate transporter</fullName>
    </submittedName>
</protein>
<dbReference type="PANTHER" id="PTHR48022">
    <property type="entry name" value="PLASTIDIC GLUCOSE TRANSPORTER 4"/>
    <property type="match status" value="1"/>
</dbReference>
<evidence type="ECO:0000313" key="11">
    <source>
        <dbReference type="Proteomes" id="UP000800036"/>
    </source>
</evidence>
<reference evidence="10" key="1">
    <citation type="journal article" date="2020" name="Stud. Mycol.">
        <title>101 Dothideomycetes genomes: a test case for predicting lifestyles and emergence of pathogens.</title>
        <authorList>
            <person name="Haridas S."/>
            <person name="Albert R."/>
            <person name="Binder M."/>
            <person name="Bloem J."/>
            <person name="Labutti K."/>
            <person name="Salamov A."/>
            <person name="Andreopoulos B."/>
            <person name="Baker S."/>
            <person name="Barry K."/>
            <person name="Bills G."/>
            <person name="Bluhm B."/>
            <person name="Cannon C."/>
            <person name="Castanera R."/>
            <person name="Culley D."/>
            <person name="Daum C."/>
            <person name="Ezra D."/>
            <person name="Gonzalez J."/>
            <person name="Henrissat B."/>
            <person name="Kuo A."/>
            <person name="Liang C."/>
            <person name="Lipzen A."/>
            <person name="Lutzoni F."/>
            <person name="Magnuson J."/>
            <person name="Mondo S."/>
            <person name="Nolan M."/>
            <person name="Ohm R."/>
            <person name="Pangilinan J."/>
            <person name="Park H.-J."/>
            <person name="Ramirez L."/>
            <person name="Alfaro M."/>
            <person name="Sun H."/>
            <person name="Tritt A."/>
            <person name="Yoshinaga Y."/>
            <person name="Zwiers L.-H."/>
            <person name="Turgeon B."/>
            <person name="Goodwin S."/>
            <person name="Spatafora J."/>
            <person name="Crous P."/>
            <person name="Grigoriev I."/>
        </authorList>
    </citation>
    <scope>NUCLEOTIDE SEQUENCE</scope>
    <source>
        <strain evidence="10">CBS 107.79</strain>
    </source>
</reference>
<organism evidence="10 11">
    <name type="scientific">Bimuria novae-zelandiae CBS 107.79</name>
    <dbReference type="NCBI Taxonomy" id="1447943"/>
    <lineage>
        <taxon>Eukaryota</taxon>
        <taxon>Fungi</taxon>
        <taxon>Dikarya</taxon>
        <taxon>Ascomycota</taxon>
        <taxon>Pezizomycotina</taxon>
        <taxon>Dothideomycetes</taxon>
        <taxon>Pleosporomycetidae</taxon>
        <taxon>Pleosporales</taxon>
        <taxon>Massarineae</taxon>
        <taxon>Didymosphaeriaceae</taxon>
        <taxon>Bimuria</taxon>
    </lineage>
</organism>
<feature type="transmembrane region" description="Helical" evidence="8">
    <location>
        <begin position="309"/>
        <end position="331"/>
    </location>
</feature>
<dbReference type="EMBL" id="ML976666">
    <property type="protein sequence ID" value="KAF1976630.1"/>
    <property type="molecule type" value="Genomic_DNA"/>
</dbReference>
<feature type="transmembrane region" description="Helical" evidence="8">
    <location>
        <begin position="475"/>
        <end position="494"/>
    </location>
</feature>
<comment type="similarity">
    <text evidence="2">Belongs to the major facilitator superfamily. Sugar transporter (TC 2.A.1.1) family.</text>
</comment>
<feature type="transmembrane region" description="Helical" evidence="8">
    <location>
        <begin position="218"/>
        <end position="238"/>
    </location>
</feature>
<comment type="subcellular location">
    <subcellularLocation>
        <location evidence="1">Membrane</location>
        <topology evidence="1">Multi-pass membrane protein</topology>
    </subcellularLocation>
</comment>
<gene>
    <name evidence="10" type="ORF">BU23DRAFT_628359</name>
</gene>
<feature type="transmembrane region" description="Helical" evidence="8">
    <location>
        <begin position="151"/>
        <end position="173"/>
    </location>
</feature>
<name>A0A6A5VJ25_9PLEO</name>
<dbReference type="InterPro" id="IPR050360">
    <property type="entry name" value="MFS_Sugar_Transporters"/>
</dbReference>
<dbReference type="GO" id="GO:0016020">
    <property type="term" value="C:membrane"/>
    <property type="evidence" value="ECO:0007669"/>
    <property type="project" value="UniProtKB-SubCell"/>
</dbReference>
<evidence type="ECO:0000256" key="4">
    <source>
        <dbReference type="ARBA" id="ARBA00022692"/>
    </source>
</evidence>
<dbReference type="AlphaFoldDB" id="A0A6A5VJ25"/>
<evidence type="ECO:0000256" key="5">
    <source>
        <dbReference type="ARBA" id="ARBA00022989"/>
    </source>
</evidence>
<feature type="transmembrane region" description="Helical" evidence="8">
    <location>
        <begin position="375"/>
        <end position="398"/>
    </location>
</feature>
<evidence type="ECO:0000256" key="6">
    <source>
        <dbReference type="ARBA" id="ARBA00023136"/>
    </source>
</evidence>
<dbReference type="InterPro" id="IPR036259">
    <property type="entry name" value="MFS_trans_sf"/>
</dbReference>
<feature type="transmembrane region" description="Helical" evidence="8">
    <location>
        <begin position="410"/>
        <end position="434"/>
    </location>
</feature>
<dbReference type="InterPro" id="IPR020846">
    <property type="entry name" value="MFS_dom"/>
</dbReference>
<keyword evidence="3" id="KW-0813">Transport</keyword>